<evidence type="ECO:0000313" key="4">
    <source>
        <dbReference type="Proteomes" id="UP001299608"/>
    </source>
</evidence>
<dbReference type="AlphaFoldDB" id="A0AAW5C555"/>
<dbReference type="EMBL" id="JAAITT010000024">
    <property type="protein sequence ID" value="NSJ50269.1"/>
    <property type="molecule type" value="Genomic_DNA"/>
</dbReference>
<accession>A0AAW5C555</accession>
<reference evidence="1" key="3">
    <citation type="submission" date="2022-01" db="EMBL/GenBank/DDBJ databases">
        <title>Collection of gut derived symbiotic bacterial strains cultured from healthy donors.</title>
        <authorList>
            <person name="Lin H."/>
            <person name="Kohout C."/>
            <person name="Waligurski E."/>
            <person name="Pamer E.G."/>
        </authorList>
    </citation>
    <scope>NUCLEOTIDE SEQUENCE</scope>
    <source>
        <strain evidence="1">DFI.6.55</strain>
    </source>
</reference>
<dbReference type="EMBL" id="JAKNGE010000022">
    <property type="protein sequence ID" value="MCG4747263.1"/>
    <property type="molecule type" value="Genomic_DNA"/>
</dbReference>
<evidence type="ECO:0000313" key="1">
    <source>
        <dbReference type="EMBL" id="MCG4747263.1"/>
    </source>
</evidence>
<dbReference type="Proteomes" id="UP001299608">
    <property type="component" value="Unassembled WGS sequence"/>
</dbReference>
<proteinExistence type="predicted"/>
<comment type="caution">
    <text evidence="1">The sequence shown here is derived from an EMBL/GenBank/DDBJ whole genome shotgun (WGS) entry which is preliminary data.</text>
</comment>
<protein>
    <submittedName>
        <fullName evidence="1">Uncharacterized protein</fullName>
    </submittedName>
</protein>
<evidence type="ECO:0000313" key="2">
    <source>
        <dbReference type="EMBL" id="NSJ50269.1"/>
    </source>
</evidence>
<reference evidence="2 3" key="1">
    <citation type="journal article" date="2020" name="Cell Host Microbe">
        <title>Functional and Genomic Variation between Human-Derived Isolates of Lachnospiraceae Reveals Inter- and Intra-Species Diversity.</title>
        <authorList>
            <person name="Sorbara M.T."/>
            <person name="Littmann E.R."/>
            <person name="Fontana E."/>
            <person name="Moody T.U."/>
            <person name="Kohout C.E."/>
            <person name="Gjonbalaj M."/>
            <person name="Eaton V."/>
            <person name="Seok R."/>
            <person name="Leiner I.M."/>
            <person name="Pamer E.G."/>
        </authorList>
    </citation>
    <scope>NUCLEOTIDE SEQUENCE [LARGE SCALE GENOMIC DNA]</scope>
    <source>
        <strain evidence="2 3">MSK.1.17</strain>
    </source>
</reference>
<dbReference type="Proteomes" id="UP000669239">
    <property type="component" value="Unassembled WGS sequence"/>
</dbReference>
<sequence>MGDRALKNRAKVLMGIREGRTIPDTYVITLPESGNHILDIRPVLLLTEKEREDEGFLILGVAKGYGEAGEVVRSMVDDMYRATGAFDWNAYMGYLDAADQRDDT</sequence>
<name>A0AAW5C555_9FIRM</name>
<gene>
    <name evidence="2" type="ORF">G5B36_16395</name>
    <name evidence="1" type="ORF">L0N08_17705</name>
</gene>
<keyword evidence="3" id="KW-1185">Reference proteome</keyword>
<reference evidence="2" key="2">
    <citation type="submission" date="2020-02" db="EMBL/GenBank/DDBJ databases">
        <authorList>
            <person name="Littmann E."/>
            <person name="Sorbara M."/>
        </authorList>
    </citation>
    <scope>NUCLEOTIDE SEQUENCE</scope>
    <source>
        <strain evidence="2">MSK.1.17</strain>
    </source>
</reference>
<evidence type="ECO:0000313" key="3">
    <source>
        <dbReference type="Proteomes" id="UP000669239"/>
    </source>
</evidence>
<dbReference type="RefSeq" id="WP_117558654.1">
    <property type="nucleotide sequence ID" value="NZ_CAXTHN010000017.1"/>
</dbReference>
<organism evidence="1 4">
    <name type="scientific">Enterocloster aldenensis</name>
    <dbReference type="NCBI Taxonomy" id="358742"/>
    <lineage>
        <taxon>Bacteria</taxon>
        <taxon>Bacillati</taxon>
        <taxon>Bacillota</taxon>
        <taxon>Clostridia</taxon>
        <taxon>Lachnospirales</taxon>
        <taxon>Lachnospiraceae</taxon>
        <taxon>Enterocloster</taxon>
    </lineage>
</organism>